<dbReference type="SMART" id="SM00156">
    <property type="entry name" value="PP2Ac"/>
    <property type="match status" value="1"/>
</dbReference>
<dbReference type="SUPFAM" id="SSF56300">
    <property type="entry name" value="Metallo-dependent phosphatases"/>
    <property type="match status" value="2"/>
</dbReference>
<comment type="caution">
    <text evidence="15">The sequence shown here is derived from an EMBL/GenBank/DDBJ whole genome shotgun (WGS) entry which is preliminary data.</text>
</comment>
<dbReference type="InterPro" id="IPR043360">
    <property type="entry name" value="PP2B"/>
</dbReference>
<dbReference type="InterPro" id="IPR041751">
    <property type="entry name" value="MPP_PP2B"/>
</dbReference>
<feature type="compositionally biased region" description="Basic and acidic residues" evidence="13">
    <location>
        <begin position="514"/>
        <end position="528"/>
    </location>
</feature>
<evidence type="ECO:0000313" key="15">
    <source>
        <dbReference type="EMBL" id="KAJ7358671.1"/>
    </source>
</evidence>
<proteinExistence type="inferred from homology"/>
<evidence type="ECO:0000256" key="2">
    <source>
        <dbReference type="ARBA" id="ARBA00001965"/>
    </source>
</evidence>
<dbReference type="GO" id="GO:0097720">
    <property type="term" value="P:calcineurin-mediated signaling"/>
    <property type="evidence" value="ECO:0007669"/>
    <property type="project" value="InterPro"/>
</dbReference>
<dbReference type="AlphaFoldDB" id="A0A9W9YME1"/>
<evidence type="ECO:0000256" key="10">
    <source>
        <dbReference type="ARBA" id="ARBA00047761"/>
    </source>
</evidence>
<evidence type="ECO:0000259" key="14">
    <source>
        <dbReference type="PROSITE" id="PS00125"/>
    </source>
</evidence>
<comment type="similarity">
    <text evidence="3">Belongs to the PPP phosphatase family. PP-2B subfamily.</text>
</comment>
<keyword evidence="8" id="KW-0904">Protein phosphatase</keyword>
<evidence type="ECO:0000256" key="12">
    <source>
        <dbReference type="RuleBase" id="RU004273"/>
    </source>
</evidence>
<feature type="domain" description="Serine/threonine specific protein phosphatases" evidence="14">
    <location>
        <begin position="144"/>
        <end position="149"/>
    </location>
</feature>
<keyword evidence="6" id="KW-0862">Zinc</keyword>
<dbReference type="FunFam" id="3.60.21.10:FF:000002">
    <property type="entry name" value="Serine/threonine-protein phosphatase"/>
    <property type="match status" value="1"/>
</dbReference>
<dbReference type="CDD" id="cd07416">
    <property type="entry name" value="MPP_PP2B"/>
    <property type="match status" value="1"/>
</dbReference>
<keyword evidence="16" id="KW-1185">Reference proteome</keyword>
<keyword evidence="7" id="KW-0112">Calmodulin-binding</keyword>
<evidence type="ECO:0000256" key="5">
    <source>
        <dbReference type="ARBA" id="ARBA00022801"/>
    </source>
</evidence>
<comment type="cofactor">
    <cofactor evidence="1">
        <name>Zn(2+)</name>
        <dbReference type="ChEBI" id="CHEBI:29105"/>
    </cofactor>
</comment>
<comment type="catalytic activity">
    <reaction evidence="11 12">
        <text>O-phospho-L-threonyl-[protein] + H2O = L-threonyl-[protein] + phosphate</text>
        <dbReference type="Rhea" id="RHEA:47004"/>
        <dbReference type="Rhea" id="RHEA-COMP:11060"/>
        <dbReference type="Rhea" id="RHEA-COMP:11605"/>
        <dbReference type="ChEBI" id="CHEBI:15377"/>
        <dbReference type="ChEBI" id="CHEBI:30013"/>
        <dbReference type="ChEBI" id="CHEBI:43474"/>
        <dbReference type="ChEBI" id="CHEBI:61977"/>
        <dbReference type="EC" id="3.1.3.16"/>
    </reaction>
</comment>
<evidence type="ECO:0000256" key="8">
    <source>
        <dbReference type="ARBA" id="ARBA00022912"/>
    </source>
</evidence>
<gene>
    <name evidence="15" type="primary">PPP3CA</name>
    <name evidence="15" type="ORF">OS493_022104</name>
</gene>
<dbReference type="InterPro" id="IPR029052">
    <property type="entry name" value="Metallo-depent_PP-like"/>
</dbReference>
<name>A0A9W9YME1_9CNID</name>
<dbReference type="EMBL" id="MU827316">
    <property type="protein sequence ID" value="KAJ7358671.1"/>
    <property type="molecule type" value="Genomic_DNA"/>
</dbReference>
<evidence type="ECO:0000256" key="9">
    <source>
        <dbReference type="ARBA" id="ARBA00023004"/>
    </source>
</evidence>
<evidence type="ECO:0000256" key="4">
    <source>
        <dbReference type="ARBA" id="ARBA00022723"/>
    </source>
</evidence>
<dbReference type="EC" id="3.1.3.16" evidence="12"/>
<dbReference type="GO" id="GO:0033192">
    <property type="term" value="F:calmodulin-dependent protein phosphatase activity"/>
    <property type="evidence" value="ECO:0007669"/>
    <property type="project" value="InterPro"/>
</dbReference>
<sequence length="535" mass="60801">MASQDGKLPTSDRMLKTVPMPPMERLAIKDVFDSNGKPKAEVLKNHFLKEGRVEEDVAIKIINSCTDLLRTEPTMLEVEAPITVCGDIHGQFYDLIKLFEVGGHPSTTRYLFLGDYVDRGYFSIECVLYLWALKLLYPTTLYMLRGNHECRHLTEYFTFKTECKIKYTETVYDACMQSFDSLPLAALMNRQFLCVHGGLSPEIYTLDDIKKIDRFTEPPAFGPMCDLLWSDPLEDYGNEKNAEHFGHNTVRGCSYFYSYQATCDFLQKNNLLSIIRAHEAQDAGYRMYRKSQETGFPSLITIFSAPNYLDVYNNKAAVLKYENNVMNIRQFNCSPHPYWLPNFMDVFTWSLPFVVRKKGVRVSCGCPILGENDEKCSKAVTNLWEDMPPGRPLELIEAYFFTCTLSFSVTEMLVNILNICTDEELEGEEDEEQSEAIKRKEVIRSKIRAIGKMARVFTVLREESESVVQLKGLTPSGHLPVGLLSGGKQGIETALQGEPFNPNHKISGFAEAKGLDKVNERMPPRKDLTGQPGTK</sequence>
<evidence type="ECO:0000256" key="13">
    <source>
        <dbReference type="SAM" id="MobiDB-lite"/>
    </source>
</evidence>
<dbReference type="PROSITE" id="PS00125">
    <property type="entry name" value="SER_THR_PHOSPHATASE"/>
    <property type="match status" value="1"/>
</dbReference>
<comment type="catalytic activity">
    <reaction evidence="10">
        <text>O-phospho-L-seryl-[protein] + H2O = L-seryl-[protein] + phosphate</text>
        <dbReference type="Rhea" id="RHEA:20629"/>
        <dbReference type="Rhea" id="RHEA-COMP:9863"/>
        <dbReference type="Rhea" id="RHEA-COMP:11604"/>
        <dbReference type="ChEBI" id="CHEBI:15377"/>
        <dbReference type="ChEBI" id="CHEBI:29999"/>
        <dbReference type="ChEBI" id="CHEBI:43474"/>
        <dbReference type="ChEBI" id="CHEBI:83421"/>
        <dbReference type="EC" id="3.1.3.16"/>
    </reaction>
</comment>
<protein>
    <recommendedName>
        <fullName evidence="12">Serine/threonine-protein phosphatase</fullName>
        <ecNumber evidence="12">3.1.3.16</ecNumber>
    </recommendedName>
</protein>
<reference evidence="15" key="1">
    <citation type="submission" date="2023-01" db="EMBL/GenBank/DDBJ databases">
        <title>Genome assembly of the deep-sea coral Lophelia pertusa.</title>
        <authorList>
            <person name="Herrera S."/>
            <person name="Cordes E."/>
        </authorList>
    </citation>
    <scope>NUCLEOTIDE SEQUENCE</scope>
    <source>
        <strain evidence="15">USNM1676648</strain>
        <tissue evidence="15">Polyp</tissue>
    </source>
</reference>
<dbReference type="PRINTS" id="PR00114">
    <property type="entry name" value="STPHPHTASE"/>
</dbReference>
<dbReference type="Pfam" id="PF00149">
    <property type="entry name" value="Metallophos"/>
    <property type="match status" value="1"/>
</dbReference>
<dbReference type="InterPro" id="IPR006186">
    <property type="entry name" value="Ser/Thr-sp_prot-phosphatase"/>
</dbReference>
<dbReference type="Proteomes" id="UP001163046">
    <property type="component" value="Unassembled WGS sequence"/>
</dbReference>
<dbReference type="OrthoDB" id="5593063at2759"/>
<feature type="region of interest" description="Disordered" evidence="13">
    <location>
        <begin position="514"/>
        <end position="535"/>
    </location>
</feature>
<dbReference type="GO" id="GO:0005516">
    <property type="term" value="F:calmodulin binding"/>
    <property type="evidence" value="ECO:0007669"/>
    <property type="project" value="UniProtKB-KW"/>
</dbReference>
<evidence type="ECO:0000256" key="11">
    <source>
        <dbReference type="ARBA" id="ARBA00048336"/>
    </source>
</evidence>
<evidence type="ECO:0000313" key="16">
    <source>
        <dbReference type="Proteomes" id="UP001163046"/>
    </source>
</evidence>
<dbReference type="GO" id="GO:0046872">
    <property type="term" value="F:metal ion binding"/>
    <property type="evidence" value="ECO:0007669"/>
    <property type="project" value="UniProtKB-KW"/>
</dbReference>
<keyword evidence="5 12" id="KW-0378">Hydrolase</keyword>
<accession>A0A9W9YME1</accession>
<evidence type="ECO:0000256" key="6">
    <source>
        <dbReference type="ARBA" id="ARBA00022833"/>
    </source>
</evidence>
<keyword evidence="9" id="KW-0408">Iron</keyword>
<keyword evidence="4" id="KW-0479">Metal-binding</keyword>
<dbReference type="PANTHER" id="PTHR45673">
    <property type="entry name" value="SERINE/THREONINE-PROTEIN PHOSPHATASE 2B CATALYTIC SUBUNIT 1-RELATED"/>
    <property type="match status" value="1"/>
</dbReference>
<organism evidence="15 16">
    <name type="scientific">Desmophyllum pertusum</name>
    <dbReference type="NCBI Taxonomy" id="174260"/>
    <lineage>
        <taxon>Eukaryota</taxon>
        <taxon>Metazoa</taxon>
        <taxon>Cnidaria</taxon>
        <taxon>Anthozoa</taxon>
        <taxon>Hexacorallia</taxon>
        <taxon>Scleractinia</taxon>
        <taxon>Caryophylliina</taxon>
        <taxon>Caryophylliidae</taxon>
        <taxon>Desmophyllum</taxon>
    </lineage>
</organism>
<evidence type="ECO:0000256" key="7">
    <source>
        <dbReference type="ARBA" id="ARBA00022860"/>
    </source>
</evidence>
<comment type="cofactor">
    <cofactor evidence="2">
        <name>Fe(3+)</name>
        <dbReference type="ChEBI" id="CHEBI:29034"/>
    </cofactor>
</comment>
<evidence type="ECO:0000256" key="1">
    <source>
        <dbReference type="ARBA" id="ARBA00001947"/>
    </source>
</evidence>
<evidence type="ECO:0000256" key="3">
    <source>
        <dbReference type="ARBA" id="ARBA00009905"/>
    </source>
</evidence>
<dbReference type="InterPro" id="IPR004843">
    <property type="entry name" value="Calcineurin-like_PHP"/>
</dbReference>
<dbReference type="Gene3D" id="3.60.21.10">
    <property type="match status" value="1"/>
</dbReference>